<evidence type="ECO:0000256" key="3">
    <source>
        <dbReference type="ARBA" id="ARBA00022679"/>
    </source>
</evidence>
<dbReference type="AlphaFoldDB" id="A0A857N6D9"/>
<evidence type="ECO:0000313" key="5">
    <source>
        <dbReference type="EMBL" id="QHO63564.1"/>
    </source>
</evidence>
<dbReference type="GO" id="GO:0016757">
    <property type="term" value="F:glycosyltransferase activity"/>
    <property type="evidence" value="ECO:0007669"/>
    <property type="project" value="UniProtKB-KW"/>
</dbReference>
<comment type="similarity">
    <text evidence="1">Belongs to the glycosyltransferase 2 family.</text>
</comment>
<dbReference type="KEGG" id="caqa:MICH65_0583"/>
<proteinExistence type="inferred from homology"/>
<name>A0A857N6D9_9BACT</name>
<dbReference type="SUPFAM" id="SSF53448">
    <property type="entry name" value="Nucleotide-diphospho-sugar transferases"/>
    <property type="match status" value="1"/>
</dbReference>
<dbReference type="InterPro" id="IPR001173">
    <property type="entry name" value="Glyco_trans_2-like"/>
</dbReference>
<dbReference type="EMBL" id="CP047901">
    <property type="protein sequence ID" value="QHO63564.1"/>
    <property type="molecule type" value="Genomic_DNA"/>
</dbReference>
<accession>A0A857N6D9</accession>
<dbReference type="Gene3D" id="3.90.550.10">
    <property type="entry name" value="Spore Coat Polysaccharide Biosynthesis Protein SpsA, Chain A"/>
    <property type="match status" value="1"/>
</dbReference>
<dbReference type="PANTHER" id="PTHR43179:SF12">
    <property type="entry name" value="GALACTOFURANOSYLTRANSFERASE GLFT2"/>
    <property type="match status" value="1"/>
</dbReference>
<organism evidence="5 6">
    <name type="scientific">Candidatus Chazhemtobacterium aquaticus</name>
    <dbReference type="NCBI Taxonomy" id="2715735"/>
    <lineage>
        <taxon>Bacteria</taxon>
        <taxon>Candidatus Chazhemtobacteraceae</taxon>
        <taxon>Candidatus Chazhemtobacterium</taxon>
    </lineage>
</organism>
<dbReference type="RefSeq" id="WP_161931941.1">
    <property type="nucleotide sequence ID" value="NZ_CP047901.1"/>
</dbReference>
<reference evidence="6" key="1">
    <citation type="journal article" date="2020" name="Microorganisms">
        <title>Complete Genome of a Member of a New Bacterial Lineage in the Microgenomates Group Reveals an Unusual Nucleotide Composition Disparity Between Two Strands of DNA and Limited Metabolic Potential.</title>
        <authorList>
            <person name="Kadnikov V.V."/>
            <person name="Mardanov A.V."/>
            <person name="Beletsky A.V."/>
            <person name="Karnachuk O.V."/>
            <person name="Ravin N.V."/>
        </authorList>
    </citation>
    <scope>NUCLEOTIDE SEQUENCE [LARGE SCALE GENOMIC DNA]</scope>
</reference>
<evidence type="ECO:0000256" key="2">
    <source>
        <dbReference type="ARBA" id="ARBA00022676"/>
    </source>
</evidence>
<dbReference type="Pfam" id="PF00535">
    <property type="entry name" value="Glycos_transf_2"/>
    <property type="match status" value="1"/>
</dbReference>
<gene>
    <name evidence="5" type="ORF">MICH65_0583</name>
</gene>
<evidence type="ECO:0000259" key="4">
    <source>
        <dbReference type="Pfam" id="PF00535"/>
    </source>
</evidence>
<protein>
    <submittedName>
        <fullName evidence="5">Glycosyl transferase family 2</fullName>
    </submittedName>
</protein>
<keyword evidence="2" id="KW-0328">Glycosyltransferase</keyword>
<keyword evidence="3 5" id="KW-0808">Transferase</keyword>
<dbReference type="PANTHER" id="PTHR43179">
    <property type="entry name" value="RHAMNOSYLTRANSFERASE WBBL"/>
    <property type="match status" value="1"/>
</dbReference>
<evidence type="ECO:0000313" key="6">
    <source>
        <dbReference type="Proteomes" id="UP000463983"/>
    </source>
</evidence>
<feature type="domain" description="Glycosyltransferase 2-like" evidence="4">
    <location>
        <begin position="5"/>
        <end position="168"/>
    </location>
</feature>
<dbReference type="Proteomes" id="UP000463983">
    <property type="component" value="Chromosome"/>
</dbReference>
<dbReference type="InterPro" id="IPR029044">
    <property type="entry name" value="Nucleotide-diphossugar_trans"/>
</dbReference>
<sequence length="275" mass="31550">MKTAIIILNYKDYQATADCIASVNKSDLPLRSTIYVVDNSNDPARQRLLQKQHPHIKIIKNRRNYGFAKGNNIGIKMAIKDGASHLLILNPDASIPKVFFKPLLNHLNKDPKIALIAPGHLHNNQITLGGFLNRFTGMAKHQTIKRIRNKSTLTFHDYVSFACVLLKADVVKKIGLLNDQYFMYFEDVEYCLNLRSGGYKIAADRSVLISHQTSSSFSSSLGKLKHLVPSHFRFIINNLHGINKLTALVYQSIHYPYLYLLWTYHHWRYRRISTT</sequence>
<keyword evidence="6" id="KW-1185">Reference proteome</keyword>
<evidence type="ECO:0000256" key="1">
    <source>
        <dbReference type="ARBA" id="ARBA00006739"/>
    </source>
</evidence>